<dbReference type="CDD" id="cd00452">
    <property type="entry name" value="KDPG_aldolase"/>
    <property type="match status" value="1"/>
</dbReference>
<comment type="similarity">
    <text evidence="2">Belongs to the KHG/KDPG aldolase family.</text>
</comment>
<evidence type="ECO:0000313" key="7">
    <source>
        <dbReference type="Proteomes" id="UP001597059"/>
    </source>
</evidence>
<evidence type="ECO:0000256" key="2">
    <source>
        <dbReference type="ARBA" id="ARBA00006906"/>
    </source>
</evidence>
<dbReference type="GO" id="GO:0008674">
    <property type="term" value="F:2-dehydro-3-deoxy-6-phosphogalactonate aldolase activity"/>
    <property type="evidence" value="ECO:0007669"/>
    <property type="project" value="UniProtKB-EC"/>
</dbReference>
<dbReference type="RefSeq" id="WP_377366291.1">
    <property type="nucleotide sequence ID" value="NZ_JBHTMN010000007.1"/>
</dbReference>
<name>A0ABW4B0T0_9GAMM</name>
<gene>
    <name evidence="6" type="ORF">ACFQ45_07045</name>
</gene>
<dbReference type="EC" id="4.1.2.21" evidence="6"/>
<comment type="subunit">
    <text evidence="3">Homotrimer.</text>
</comment>
<evidence type="ECO:0000256" key="1">
    <source>
        <dbReference type="ARBA" id="ARBA00004761"/>
    </source>
</evidence>
<dbReference type="Gene3D" id="3.20.20.70">
    <property type="entry name" value="Aldolase class I"/>
    <property type="match status" value="1"/>
</dbReference>
<protein>
    <submittedName>
        <fullName evidence="6">2-dehydro-3-deoxy-6-phosphogalactonate aldolase</fullName>
        <ecNumber evidence="6">4.1.2.21</ecNumber>
    </submittedName>
</protein>
<accession>A0ABW4B0T0</accession>
<dbReference type="PANTHER" id="PTHR30246:SF1">
    <property type="entry name" value="2-DEHYDRO-3-DEOXY-6-PHOSPHOGALACTONATE ALDOLASE-RELATED"/>
    <property type="match status" value="1"/>
</dbReference>
<sequence>MNFHDCMAELPLVAILRGVKPDEVLSHGQALVNAGFRIIEVPLNSPDPMESIAILQASLGSQALIGAGTVMTMEQVDQLADLGAKLMVCPHTDTSLIRYAKAKSLFALPGFFTATEAFAALDAGADGLKLFPAEGIPSPKVIKAMWAVLPKPLWFCPVGGVSPDNLAEYVAMGANGFGLGSALYKAGQEVSETTDKAAAFVAAWRNRHKGSL</sequence>
<keyword evidence="4 6" id="KW-0456">Lyase</keyword>
<dbReference type="Pfam" id="PF01081">
    <property type="entry name" value="Aldolase"/>
    <property type="match status" value="1"/>
</dbReference>
<evidence type="ECO:0000313" key="6">
    <source>
        <dbReference type="EMBL" id="MFD1383116.1"/>
    </source>
</evidence>
<dbReference type="Proteomes" id="UP001597059">
    <property type="component" value="Unassembled WGS sequence"/>
</dbReference>
<dbReference type="InterPro" id="IPR000887">
    <property type="entry name" value="Aldlse_KDPG_KHG"/>
</dbReference>
<proteinExistence type="inferred from homology"/>
<dbReference type="SUPFAM" id="SSF51569">
    <property type="entry name" value="Aldolase"/>
    <property type="match status" value="1"/>
</dbReference>
<comment type="pathway">
    <text evidence="1">Carbohydrate acid metabolism.</text>
</comment>
<organism evidence="6 7">
    <name type="scientific">Rhodanobacter aciditrophus</name>
    <dbReference type="NCBI Taxonomy" id="1623218"/>
    <lineage>
        <taxon>Bacteria</taxon>
        <taxon>Pseudomonadati</taxon>
        <taxon>Pseudomonadota</taxon>
        <taxon>Gammaproteobacteria</taxon>
        <taxon>Lysobacterales</taxon>
        <taxon>Rhodanobacteraceae</taxon>
        <taxon>Rhodanobacter</taxon>
    </lineage>
</organism>
<reference evidence="7" key="1">
    <citation type="journal article" date="2019" name="Int. J. Syst. Evol. Microbiol.">
        <title>The Global Catalogue of Microorganisms (GCM) 10K type strain sequencing project: providing services to taxonomists for standard genome sequencing and annotation.</title>
        <authorList>
            <consortium name="The Broad Institute Genomics Platform"/>
            <consortium name="The Broad Institute Genome Sequencing Center for Infectious Disease"/>
            <person name="Wu L."/>
            <person name="Ma J."/>
        </authorList>
    </citation>
    <scope>NUCLEOTIDE SEQUENCE [LARGE SCALE GENOMIC DNA]</scope>
    <source>
        <strain evidence="7">JCM 30774</strain>
    </source>
</reference>
<evidence type="ECO:0000256" key="5">
    <source>
        <dbReference type="ARBA" id="ARBA00023277"/>
    </source>
</evidence>
<evidence type="ECO:0000256" key="3">
    <source>
        <dbReference type="ARBA" id="ARBA00011233"/>
    </source>
</evidence>
<dbReference type="PANTHER" id="PTHR30246">
    <property type="entry name" value="2-KETO-3-DEOXY-6-PHOSPHOGLUCONATE ALDOLASE"/>
    <property type="match status" value="1"/>
</dbReference>
<comment type="caution">
    <text evidence="6">The sequence shown here is derived from an EMBL/GenBank/DDBJ whole genome shotgun (WGS) entry which is preliminary data.</text>
</comment>
<evidence type="ECO:0000256" key="4">
    <source>
        <dbReference type="ARBA" id="ARBA00023239"/>
    </source>
</evidence>
<dbReference type="NCBIfam" id="NF006600">
    <property type="entry name" value="PRK09140.1"/>
    <property type="match status" value="1"/>
</dbReference>
<keyword evidence="7" id="KW-1185">Reference proteome</keyword>
<keyword evidence="5" id="KW-0119">Carbohydrate metabolism</keyword>
<dbReference type="InterPro" id="IPR013785">
    <property type="entry name" value="Aldolase_TIM"/>
</dbReference>
<dbReference type="EMBL" id="JBHTMN010000007">
    <property type="protein sequence ID" value="MFD1383116.1"/>
    <property type="molecule type" value="Genomic_DNA"/>
</dbReference>